<evidence type="ECO:0000256" key="2">
    <source>
        <dbReference type="ARBA" id="ARBA00006706"/>
    </source>
</evidence>
<dbReference type="AlphaFoldDB" id="A0A6B1DRJ0"/>
<keyword evidence="3 6" id="KW-0808">Transferase</keyword>
<comment type="cofactor">
    <cofactor evidence="1">
        <name>Mg(2+)</name>
        <dbReference type="ChEBI" id="CHEBI:18420"/>
    </cofactor>
</comment>
<dbReference type="EMBL" id="VXPY01000024">
    <property type="protein sequence ID" value="MYD89486.1"/>
    <property type="molecule type" value="Genomic_DNA"/>
</dbReference>
<comment type="caution">
    <text evidence="7">The sequence shown here is derived from an EMBL/GenBank/DDBJ whole genome shotgun (WGS) entry which is preliminary data.</text>
</comment>
<dbReference type="SUPFAM" id="SSF48576">
    <property type="entry name" value="Terpenoid synthases"/>
    <property type="match status" value="1"/>
</dbReference>
<dbReference type="CDD" id="cd00685">
    <property type="entry name" value="Trans_IPPS_HT"/>
    <property type="match status" value="1"/>
</dbReference>
<organism evidence="7">
    <name type="scientific">Caldilineaceae bacterium SB0662_bin_9</name>
    <dbReference type="NCBI Taxonomy" id="2605258"/>
    <lineage>
        <taxon>Bacteria</taxon>
        <taxon>Bacillati</taxon>
        <taxon>Chloroflexota</taxon>
        <taxon>Caldilineae</taxon>
        <taxon>Caldilineales</taxon>
        <taxon>Caldilineaceae</taxon>
    </lineage>
</organism>
<evidence type="ECO:0000256" key="3">
    <source>
        <dbReference type="ARBA" id="ARBA00022679"/>
    </source>
</evidence>
<comment type="similarity">
    <text evidence="2 6">Belongs to the FPP/GGPP synthase family.</text>
</comment>
<evidence type="ECO:0000256" key="5">
    <source>
        <dbReference type="ARBA" id="ARBA00022842"/>
    </source>
</evidence>
<dbReference type="Gene3D" id="1.10.600.10">
    <property type="entry name" value="Farnesyl Diphosphate Synthase"/>
    <property type="match status" value="1"/>
</dbReference>
<dbReference type="GO" id="GO:0046872">
    <property type="term" value="F:metal ion binding"/>
    <property type="evidence" value="ECO:0007669"/>
    <property type="project" value="UniProtKB-KW"/>
</dbReference>
<dbReference type="InterPro" id="IPR033749">
    <property type="entry name" value="Polyprenyl_synt_CS"/>
</dbReference>
<evidence type="ECO:0000256" key="1">
    <source>
        <dbReference type="ARBA" id="ARBA00001946"/>
    </source>
</evidence>
<dbReference type="InterPro" id="IPR008949">
    <property type="entry name" value="Isoprenoid_synthase_dom_sf"/>
</dbReference>
<protein>
    <submittedName>
        <fullName evidence="7">Polyprenyl synthetase family protein</fullName>
    </submittedName>
</protein>
<keyword evidence="4" id="KW-0479">Metal-binding</keyword>
<gene>
    <name evidence="7" type="ORF">F4Y08_03975</name>
</gene>
<accession>A0A6B1DRJ0</accession>
<proteinExistence type="inferred from homology"/>
<sequence length="347" mass="37875">MTGPPAAASPPSPNLMSLLEPVAGDLARVEAMMAHRDVTGLQSLRKAYRDILARGGKRLRPAMALLCAGLVPTRDVVELPDSVISLAAAVEMLHTATLVHDDVIDGSALRRGAPTLNSVWPQGSTVLAGNYMFGQASHFIALTGHARVIQVFSETLRELVEGEILQMHAMHEFQLARNSYFHRIACKTSSIFRVATEGAALLQSFSADRVRRLKQFGVRFGLAFQVVDDILDYTGDQADLGKPAGSDLLSGHCTLPFFLYVQGHPDREMLIADIREASSYRNREPAVWADRIRSFVADVCASDAIRESYRVARGHVDAGLACLDLFPDSEGRQALTALGNEILRRRA</sequence>
<dbReference type="PROSITE" id="PS00723">
    <property type="entry name" value="POLYPRENYL_SYNTHASE_1"/>
    <property type="match status" value="1"/>
</dbReference>
<dbReference type="SFLD" id="SFLDS00005">
    <property type="entry name" value="Isoprenoid_Synthase_Type_I"/>
    <property type="match status" value="1"/>
</dbReference>
<dbReference type="GO" id="GO:0004659">
    <property type="term" value="F:prenyltransferase activity"/>
    <property type="evidence" value="ECO:0007669"/>
    <property type="project" value="InterPro"/>
</dbReference>
<evidence type="ECO:0000256" key="4">
    <source>
        <dbReference type="ARBA" id="ARBA00022723"/>
    </source>
</evidence>
<dbReference type="GO" id="GO:0008299">
    <property type="term" value="P:isoprenoid biosynthetic process"/>
    <property type="evidence" value="ECO:0007669"/>
    <property type="project" value="InterPro"/>
</dbReference>
<dbReference type="PANTHER" id="PTHR12001">
    <property type="entry name" value="GERANYLGERANYL PYROPHOSPHATE SYNTHASE"/>
    <property type="match status" value="1"/>
</dbReference>
<dbReference type="InterPro" id="IPR000092">
    <property type="entry name" value="Polyprenyl_synt"/>
</dbReference>
<name>A0A6B1DRJ0_9CHLR</name>
<reference evidence="7" key="1">
    <citation type="submission" date="2019-09" db="EMBL/GenBank/DDBJ databases">
        <title>Characterisation of the sponge microbiome using genome-centric metagenomics.</title>
        <authorList>
            <person name="Engelberts J.P."/>
            <person name="Robbins S.J."/>
            <person name="De Goeij J.M."/>
            <person name="Aranda M."/>
            <person name="Bell S.C."/>
            <person name="Webster N.S."/>
        </authorList>
    </citation>
    <scope>NUCLEOTIDE SEQUENCE</scope>
    <source>
        <strain evidence="7">SB0662_bin_9</strain>
    </source>
</reference>
<evidence type="ECO:0000256" key="6">
    <source>
        <dbReference type="RuleBase" id="RU004466"/>
    </source>
</evidence>
<keyword evidence="5" id="KW-0460">Magnesium</keyword>
<evidence type="ECO:0000313" key="7">
    <source>
        <dbReference type="EMBL" id="MYD89486.1"/>
    </source>
</evidence>
<dbReference type="PANTHER" id="PTHR12001:SF69">
    <property type="entry name" value="ALL TRANS-POLYPRENYL-DIPHOSPHATE SYNTHASE PDSS1"/>
    <property type="match status" value="1"/>
</dbReference>
<dbReference type="PROSITE" id="PS00444">
    <property type="entry name" value="POLYPRENYL_SYNTHASE_2"/>
    <property type="match status" value="1"/>
</dbReference>
<dbReference type="Pfam" id="PF00348">
    <property type="entry name" value="polyprenyl_synt"/>
    <property type="match status" value="1"/>
</dbReference>